<reference evidence="10 11" key="1">
    <citation type="journal article" date="2024" name="Insects">
        <title>An Improved Chromosome-Level Genome Assembly of the Firefly Pyrocoelia pectoralis.</title>
        <authorList>
            <person name="Fu X."/>
            <person name="Meyer-Rochow V.B."/>
            <person name="Ballantyne L."/>
            <person name="Zhu X."/>
        </authorList>
    </citation>
    <scope>NUCLEOTIDE SEQUENCE [LARGE SCALE GENOMIC DNA]</scope>
    <source>
        <strain evidence="10">XCY_ONT2</strain>
    </source>
</reference>
<keyword evidence="4" id="KW-0862">Zinc</keyword>
<dbReference type="InterPro" id="IPR027417">
    <property type="entry name" value="P-loop_NTPase"/>
</dbReference>
<feature type="repeat" description="ANK" evidence="7">
    <location>
        <begin position="1580"/>
        <end position="1612"/>
    </location>
</feature>
<sequence length="1701" mass="196720">MASKRADLLGKSPEQLYNNFKLCALHFDNKQFTNPVKRNRLLPTAVPKIFKTLESYSSSFKSASNIKRKAIHSEEGPSKKIRLSSGTEMEVEEISCYNWDDKLKLSNEEFGKLLTSSQYNASISMEAAFPSDYLLAHFSSLAYDDIPSALPKDWILLTTARNKSKSNGYFGVAFWNPIVSHIVVAHRGTKLQNMGALFSDVKLASNSIKTNQSESAATFVYLVGLQIDLFVIDGGSRIELSITGHSLGAWLAQMSTFTLKYFKRSGNEFVGNENFSSSIHPHTVTFESPGCRENLQYLRERFVPTYVHTNFGNFFTLDMTVYLSAVNPINSINKHVGVIYMTSAKSHSLQSILDQFDSITNNITKERVLHFESGVKGALKSIFKTMFNNPNRSVIKIPVKEDECSLNVFNDAELDFAKYWNYLSKYDSELIQKIKRRMPYFKIDLEKHLIKSGNLNKTIANIKNLNPSKQFIYELLESVKGINLSEEILEIHKFIFQKVNFLEGYFFIDKYGVKDFLNSSSKLLQIYVSSSLNFQYQLETYILHNVCKYYESTDFFKPHHYTFTNLTFLPTILRGKMFNNTDLKLLVIECYDSTDDNFADIKKLSAQATYKIIVLSMFSFSANIDNSPDIFVNGFGHCIKYEDLQENGQERLLTKNIFSRNEEKMSIRDLLGKDLLLHDKMSLMNDLLPSNLLLRLLEESLSEHIVLDSPYNNILNGFTIELHREVDIKNTVLRHNKKFLFLITNDEGCETSLMNELNVPFKISSNVEHECLYNLEKIVYTFRQQNEKLFLESVFRFDLYIERKIIHRRFVDPKIFNNLNKTSEHFFFYGDKVVFKGFATHSNFKFFTSENEAKEAMERTSTNTHILKIEDKSTIQWIQSKGPIESLQTFFLTRTLESAALLDEKIIIISGEPGQGKSTIIKKMFLKLRAEYWIFAIPLQHANFDYIDDNVTIDCIAKFILSISNTSENDILHILSFCLCHKTNLPIYLMFDGFDQIKNLESRNKFVKMINRLKHFENVNILITTQNYLASKLENEISVPASYFDSRDLNVEIIDYLSKFWESCPQIFEYTNTHKFQSSASFLLSAAGDIFGEKISTFLAIPLHVRILAELMQPTSINSSLHTLSDIRVPYQKLIEKRYEIYFKRNNFPDNDILKEFAVYGIFEKLYNLAIKQLIDADLNFFDHQYIEELNKVGLIQSYYNNANFSFLHDSLRDYFIAHFINLWLEKKLNNSMWNINYFITHILIGQQYKEIRMFINCHLQTCKVSSTILTTCKNTVSVLTEDDEYFSDNGNTFFHIAVEESLDFILKLLMDITAESEFIKLLCKRNSDLKTALFLTIVRISENHVESEILKVFLQRVSLLPTESIKVILLSAFFTYHTTEEHIEIFLLYSSPYHNILNILQKIKLSLRQKDSLLEAWKNNEFEEFRKILKQESDPLTRRYLAQITNVFKETGLHRTNHTQMIQLLLEYGVNINAQDHHGMTPLARAIKDNKGIDIFNRLIEKGADITVSDNFKNSPFLHAIKQGNLDILHYFMKSGKIDVTHSNIFSLTYLMAACTTENDGVVRWLLDKGAEINLVDSSNLSALFHCVKANRSNLIKFLVKKGANINIQDCYGTTPLLYSIKKSNWGMVNSLIDNGADVSIRNNYGQYPIKVLIEKQKPRIIDKILTLKLLDLNDLKSILDKTEMEYLCKYVFKENILLE</sequence>
<name>A0AAN7ZJH2_9COLE</name>
<dbReference type="Proteomes" id="UP001329430">
    <property type="component" value="Chromosome 3"/>
</dbReference>
<keyword evidence="3 8" id="KW-0863">Zinc-finger</keyword>
<dbReference type="Gene3D" id="1.25.40.20">
    <property type="entry name" value="Ankyrin repeat-containing domain"/>
    <property type="match status" value="1"/>
</dbReference>
<dbReference type="PROSITE" id="PS50088">
    <property type="entry name" value="ANK_REPEAT"/>
    <property type="match status" value="4"/>
</dbReference>
<keyword evidence="11" id="KW-1185">Reference proteome</keyword>
<dbReference type="PROSITE" id="PS50297">
    <property type="entry name" value="ANK_REP_REGION"/>
    <property type="match status" value="2"/>
</dbReference>
<evidence type="ECO:0000256" key="2">
    <source>
        <dbReference type="ARBA" id="ARBA00022737"/>
    </source>
</evidence>
<dbReference type="SUPFAM" id="SSF48403">
    <property type="entry name" value="Ankyrin repeat"/>
    <property type="match status" value="1"/>
</dbReference>
<evidence type="ECO:0000259" key="9">
    <source>
        <dbReference type="PROSITE" id="PS50950"/>
    </source>
</evidence>
<dbReference type="Pfam" id="PF12796">
    <property type="entry name" value="Ank_2"/>
    <property type="match status" value="2"/>
</dbReference>
<dbReference type="SUPFAM" id="SSF52540">
    <property type="entry name" value="P-loop containing nucleoside triphosphate hydrolases"/>
    <property type="match status" value="1"/>
</dbReference>
<dbReference type="GO" id="GO:0008270">
    <property type="term" value="F:zinc ion binding"/>
    <property type="evidence" value="ECO:0007669"/>
    <property type="project" value="UniProtKB-KW"/>
</dbReference>
<dbReference type="PANTHER" id="PTHR24198:SF165">
    <property type="entry name" value="ANKYRIN REPEAT-CONTAINING PROTEIN-RELATED"/>
    <property type="match status" value="1"/>
</dbReference>
<evidence type="ECO:0000256" key="6">
    <source>
        <dbReference type="ARBA" id="ARBA00023125"/>
    </source>
</evidence>
<keyword evidence="2" id="KW-0677">Repeat</keyword>
<dbReference type="Gene3D" id="3.40.50.300">
    <property type="entry name" value="P-loop containing nucleotide triphosphate hydrolases"/>
    <property type="match status" value="1"/>
</dbReference>
<dbReference type="InterPro" id="IPR002110">
    <property type="entry name" value="Ankyrin_rpt"/>
</dbReference>
<evidence type="ECO:0000256" key="5">
    <source>
        <dbReference type="ARBA" id="ARBA00023043"/>
    </source>
</evidence>
<organism evidence="10 11">
    <name type="scientific">Pyrocoelia pectoralis</name>
    <dbReference type="NCBI Taxonomy" id="417401"/>
    <lineage>
        <taxon>Eukaryota</taxon>
        <taxon>Metazoa</taxon>
        <taxon>Ecdysozoa</taxon>
        <taxon>Arthropoda</taxon>
        <taxon>Hexapoda</taxon>
        <taxon>Insecta</taxon>
        <taxon>Pterygota</taxon>
        <taxon>Neoptera</taxon>
        <taxon>Endopterygota</taxon>
        <taxon>Coleoptera</taxon>
        <taxon>Polyphaga</taxon>
        <taxon>Elateriformia</taxon>
        <taxon>Elateroidea</taxon>
        <taxon>Lampyridae</taxon>
        <taxon>Lampyrinae</taxon>
        <taxon>Pyrocoelia</taxon>
    </lineage>
</organism>
<feature type="domain" description="THAP-type" evidence="9">
    <location>
        <begin position="1"/>
        <end position="50"/>
    </location>
</feature>
<keyword evidence="1" id="KW-0479">Metal-binding</keyword>
<gene>
    <name evidence="10" type="ORF">RI129_004591</name>
</gene>
<evidence type="ECO:0000313" key="11">
    <source>
        <dbReference type="Proteomes" id="UP001329430"/>
    </source>
</evidence>
<dbReference type="PANTHER" id="PTHR24198">
    <property type="entry name" value="ANKYRIN REPEAT AND PROTEIN KINASE DOMAIN-CONTAINING PROTEIN"/>
    <property type="match status" value="1"/>
</dbReference>
<evidence type="ECO:0000256" key="7">
    <source>
        <dbReference type="PROSITE-ProRule" id="PRU00023"/>
    </source>
</evidence>
<accession>A0AAN7ZJH2</accession>
<feature type="repeat" description="ANK" evidence="7">
    <location>
        <begin position="1547"/>
        <end position="1579"/>
    </location>
</feature>
<evidence type="ECO:0000256" key="3">
    <source>
        <dbReference type="ARBA" id="ARBA00022771"/>
    </source>
</evidence>
<dbReference type="InterPro" id="IPR006612">
    <property type="entry name" value="THAP_Znf"/>
</dbReference>
<keyword evidence="6 8" id="KW-0238">DNA-binding</keyword>
<dbReference type="InterPro" id="IPR036770">
    <property type="entry name" value="Ankyrin_rpt-contain_sf"/>
</dbReference>
<feature type="repeat" description="ANK" evidence="7">
    <location>
        <begin position="1613"/>
        <end position="1645"/>
    </location>
</feature>
<dbReference type="GO" id="GO:0003677">
    <property type="term" value="F:DNA binding"/>
    <property type="evidence" value="ECO:0007669"/>
    <property type="project" value="UniProtKB-UniRule"/>
</dbReference>
<evidence type="ECO:0000313" key="10">
    <source>
        <dbReference type="EMBL" id="KAK5646127.1"/>
    </source>
</evidence>
<proteinExistence type="predicted"/>
<dbReference type="EMBL" id="JAVRBK010000003">
    <property type="protein sequence ID" value="KAK5646127.1"/>
    <property type="molecule type" value="Genomic_DNA"/>
</dbReference>
<dbReference type="PROSITE" id="PS50950">
    <property type="entry name" value="ZF_THAP"/>
    <property type="match status" value="1"/>
</dbReference>
<dbReference type="SMART" id="SM00248">
    <property type="entry name" value="ANK"/>
    <property type="match status" value="8"/>
</dbReference>
<comment type="caution">
    <text evidence="10">The sequence shown here is derived from an EMBL/GenBank/DDBJ whole genome shotgun (WGS) entry which is preliminary data.</text>
</comment>
<feature type="repeat" description="ANK" evidence="7">
    <location>
        <begin position="1479"/>
        <end position="1512"/>
    </location>
</feature>
<dbReference type="SUPFAM" id="SSF53474">
    <property type="entry name" value="alpha/beta-Hydrolases"/>
    <property type="match status" value="1"/>
</dbReference>
<evidence type="ECO:0000256" key="1">
    <source>
        <dbReference type="ARBA" id="ARBA00022723"/>
    </source>
</evidence>
<protein>
    <recommendedName>
        <fullName evidence="9">THAP-type domain-containing protein</fullName>
    </recommendedName>
</protein>
<dbReference type="InterPro" id="IPR029058">
    <property type="entry name" value="AB_hydrolase_fold"/>
</dbReference>
<evidence type="ECO:0000256" key="8">
    <source>
        <dbReference type="PROSITE-ProRule" id="PRU00309"/>
    </source>
</evidence>
<dbReference type="Gene3D" id="3.40.50.1820">
    <property type="entry name" value="alpha/beta hydrolase"/>
    <property type="match status" value="1"/>
</dbReference>
<evidence type="ECO:0000256" key="4">
    <source>
        <dbReference type="ARBA" id="ARBA00022833"/>
    </source>
</evidence>
<keyword evidence="5 7" id="KW-0040">ANK repeat</keyword>